<protein>
    <recommendedName>
        <fullName evidence="1">J domain-containing protein</fullName>
    </recommendedName>
</protein>
<dbReference type="Gene3D" id="1.10.287.110">
    <property type="entry name" value="DnaJ domain"/>
    <property type="match status" value="1"/>
</dbReference>
<dbReference type="InterPro" id="IPR029024">
    <property type="entry name" value="TerB-like"/>
</dbReference>
<dbReference type="AlphaFoldDB" id="A0A0D6JKQ7"/>
<dbReference type="OrthoDB" id="9782583at2"/>
<dbReference type="Pfam" id="PF00226">
    <property type="entry name" value="DnaJ"/>
    <property type="match status" value="1"/>
</dbReference>
<dbReference type="Pfam" id="PF05099">
    <property type="entry name" value="TerB"/>
    <property type="match status" value="1"/>
</dbReference>
<dbReference type="Proteomes" id="UP000033187">
    <property type="component" value="Chromosome 1"/>
</dbReference>
<evidence type="ECO:0000313" key="3">
    <source>
        <dbReference type="Proteomes" id="UP000033187"/>
    </source>
</evidence>
<dbReference type="CDD" id="cd06257">
    <property type="entry name" value="DnaJ"/>
    <property type="match status" value="1"/>
</dbReference>
<reference evidence="3" key="1">
    <citation type="submission" date="2015-02" db="EMBL/GenBank/DDBJ databases">
        <authorList>
            <person name="Chooi Y.-H."/>
        </authorList>
    </citation>
    <scope>NUCLEOTIDE SEQUENCE [LARGE SCALE GENOMIC DNA]</scope>
    <source>
        <strain evidence="3">strain Y</strain>
    </source>
</reference>
<sequence length="235" mass="26076">MNWSTLIGGGRTGWLRGLWAGLRARVDSWLTPATGGKQVAFTIALVGLAAKMAKADGVAVSVESQAFERCFYVPPEERRNVMRVFELASRDVAGYDAYAERIAHMLADDRALLRDVFECLFNIAAADGVLHKAEEQFLRTVAEKFSFSEREYLAIRSLFVRDEQSPYSVLGVAPDVSDEDLKARYRALVRETHPDKLASEGVPQEFLVLADRKLAAINAAYDSIVKARELEAACE</sequence>
<proteinExistence type="predicted"/>
<dbReference type="SMART" id="SM00271">
    <property type="entry name" value="DnaJ"/>
    <property type="match status" value="1"/>
</dbReference>
<dbReference type="SUPFAM" id="SSF158682">
    <property type="entry name" value="TerB-like"/>
    <property type="match status" value="1"/>
</dbReference>
<dbReference type="Gene3D" id="1.10.3680.10">
    <property type="entry name" value="TerB-like"/>
    <property type="match status" value="1"/>
</dbReference>
<feature type="domain" description="J" evidence="1">
    <location>
        <begin position="165"/>
        <end position="229"/>
    </location>
</feature>
<dbReference type="PROSITE" id="PS50076">
    <property type="entry name" value="DNAJ_2"/>
    <property type="match status" value="1"/>
</dbReference>
<dbReference type="SUPFAM" id="SSF46565">
    <property type="entry name" value="Chaperone J-domain"/>
    <property type="match status" value="1"/>
</dbReference>
<dbReference type="KEGG" id="fil:BN1229_v1_3971"/>
<organism evidence="2 3">
    <name type="scientific">Candidatus Filomicrobium marinum</name>
    <dbReference type="NCBI Taxonomy" id="1608628"/>
    <lineage>
        <taxon>Bacteria</taxon>
        <taxon>Pseudomonadati</taxon>
        <taxon>Pseudomonadota</taxon>
        <taxon>Alphaproteobacteria</taxon>
        <taxon>Hyphomicrobiales</taxon>
        <taxon>Hyphomicrobiaceae</taxon>
        <taxon>Filomicrobium</taxon>
    </lineage>
</organism>
<dbReference type="InterPro" id="IPR036869">
    <property type="entry name" value="J_dom_sf"/>
</dbReference>
<keyword evidence="3" id="KW-1185">Reference proteome</keyword>
<evidence type="ECO:0000259" key="1">
    <source>
        <dbReference type="PROSITE" id="PS50076"/>
    </source>
</evidence>
<dbReference type="CDD" id="cd07316">
    <property type="entry name" value="terB_like_DjlA"/>
    <property type="match status" value="1"/>
</dbReference>
<dbReference type="InterPro" id="IPR007791">
    <property type="entry name" value="DjlA_N"/>
</dbReference>
<dbReference type="InterPro" id="IPR001623">
    <property type="entry name" value="DnaJ_domain"/>
</dbReference>
<name>A0A0D6JKQ7_9HYPH</name>
<dbReference type="KEGG" id="fiy:BN1229_v1_3959"/>
<dbReference type="RefSeq" id="WP_046479545.1">
    <property type="nucleotide sequence ID" value="NZ_LN829118.1"/>
</dbReference>
<dbReference type="EMBL" id="LN829119">
    <property type="protein sequence ID" value="CPR22526.1"/>
    <property type="molecule type" value="Genomic_DNA"/>
</dbReference>
<evidence type="ECO:0000313" key="2">
    <source>
        <dbReference type="EMBL" id="CPR22526.1"/>
    </source>
</evidence>
<gene>
    <name evidence="2" type="ORF">YBN1229_v1_3959</name>
</gene>
<dbReference type="PRINTS" id="PR00625">
    <property type="entry name" value="JDOMAIN"/>
</dbReference>
<accession>A0A0D6JKQ7</accession>